<accession>A0A5C7BBG9</accession>
<dbReference type="STRING" id="1123037.GCA_000425305_00771"/>
<comment type="caution">
    <text evidence="1">The sequence shown here is derived from an EMBL/GenBank/DDBJ whole genome shotgun (WGS) entry which is preliminary data.</text>
</comment>
<proteinExistence type="predicted"/>
<dbReference type="OrthoDB" id="5624888at2"/>
<keyword evidence="2" id="KW-1185">Reference proteome</keyword>
<evidence type="ECO:0000313" key="2">
    <source>
        <dbReference type="Proteomes" id="UP000321938"/>
    </source>
</evidence>
<organism evidence="1 2">
    <name type="scientific">Psychroserpens burtonensis</name>
    <dbReference type="NCBI Taxonomy" id="49278"/>
    <lineage>
        <taxon>Bacteria</taxon>
        <taxon>Pseudomonadati</taxon>
        <taxon>Bacteroidota</taxon>
        <taxon>Flavobacteriia</taxon>
        <taxon>Flavobacteriales</taxon>
        <taxon>Flavobacteriaceae</taxon>
        <taxon>Psychroserpens</taxon>
    </lineage>
</organism>
<dbReference type="Proteomes" id="UP000321938">
    <property type="component" value="Unassembled WGS sequence"/>
</dbReference>
<evidence type="ECO:0008006" key="3">
    <source>
        <dbReference type="Google" id="ProtNLM"/>
    </source>
</evidence>
<sequence>MLGFVVFSCQKTERNPYEWKTIKVTATAFNSLEYQTSSNPHITAFGDSLKPGLKYIAVSRDLLKNGLSHNTLVKVEGLNGTYLVKDKMNKRFRNKIDVYMGTDVKSANKWGRRKVNISYRIEIEIEKDSI</sequence>
<name>A0A5C7BBG9_9FLAO</name>
<evidence type="ECO:0000313" key="1">
    <source>
        <dbReference type="EMBL" id="TXE20413.1"/>
    </source>
</evidence>
<gene>
    <name evidence="1" type="ORF">ES692_00020</name>
</gene>
<dbReference type="AlphaFoldDB" id="A0A5C7BBG9"/>
<dbReference type="CDD" id="cd22784">
    <property type="entry name" value="DPBB_MltA_YuiC-like"/>
    <property type="match status" value="1"/>
</dbReference>
<dbReference type="EMBL" id="VOSB01000001">
    <property type="protein sequence ID" value="TXE20413.1"/>
    <property type="molecule type" value="Genomic_DNA"/>
</dbReference>
<reference evidence="1 2" key="1">
    <citation type="submission" date="2019-08" db="EMBL/GenBank/DDBJ databases">
        <title>Genome of Psychroserpens burtonensis ACAM 167.</title>
        <authorList>
            <person name="Bowman J.P."/>
        </authorList>
    </citation>
    <scope>NUCLEOTIDE SEQUENCE [LARGE SCALE GENOMIC DNA]</scope>
    <source>
        <strain evidence="1 2">ACAM 167</strain>
    </source>
</reference>
<protein>
    <recommendedName>
        <fullName evidence="3">3D domain-containing protein</fullName>
    </recommendedName>
</protein>